<dbReference type="GO" id="GO:0006368">
    <property type="term" value="P:transcription elongation by RNA polymerase II"/>
    <property type="evidence" value="ECO:0007669"/>
    <property type="project" value="InterPro"/>
</dbReference>
<dbReference type="GO" id="GO:0016593">
    <property type="term" value="C:Cdc73/Paf1 complex"/>
    <property type="evidence" value="ECO:0007669"/>
    <property type="project" value="InterPro"/>
</dbReference>
<evidence type="ECO:0000313" key="3">
    <source>
        <dbReference type="EMBL" id="TPX47042.1"/>
    </source>
</evidence>
<name>A0A507D0U2_9FUNG</name>
<feature type="compositionally biased region" description="Basic and acidic residues" evidence="1">
    <location>
        <begin position="31"/>
        <end position="45"/>
    </location>
</feature>
<feature type="compositionally biased region" description="Acidic residues" evidence="1">
    <location>
        <begin position="402"/>
        <end position="437"/>
    </location>
</feature>
<keyword evidence="4" id="KW-1185">Reference proteome</keyword>
<feature type="region of interest" description="Disordered" evidence="1">
    <location>
        <begin position="1"/>
        <end position="145"/>
    </location>
</feature>
<dbReference type="EMBL" id="QEAN01000124">
    <property type="protein sequence ID" value="TPX47042.1"/>
    <property type="molecule type" value="Genomic_DNA"/>
</dbReference>
<feature type="compositionally biased region" description="Basic and acidic residues" evidence="1">
    <location>
        <begin position="104"/>
        <end position="124"/>
    </location>
</feature>
<dbReference type="VEuPathDB" id="FungiDB:SeMB42_g03481"/>
<feature type="compositionally biased region" description="Acidic residues" evidence="1">
    <location>
        <begin position="135"/>
        <end position="145"/>
    </location>
</feature>
<feature type="compositionally biased region" description="Basic and acidic residues" evidence="1">
    <location>
        <begin position="383"/>
        <end position="401"/>
    </location>
</feature>
<dbReference type="Proteomes" id="UP000317494">
    <property type="component" value="Unassembled WGS sequence"/>
</dbReference>
<sequence>MAQDEGDSINLGTLSNDDEFDLFGDENDNETVFKRSSDDNAEAAHHQQHSQSQQDRRDHDDYSNAMNDHTNENIMRPGDERRASSGSKRRVHDADNDDDDDDGDSAHEYDEDETDRRTPRDAKQKPRRAVRTDLFGDDEDDDSAAAAQLEEEEVEHTLAYRLPDTGSIKQEDTDIFFAKSANLVDFDPSAFTETQYIAQADTETSEKRIPTAAQLRLRVLSTVRWRDEKDEMGNMIKRESNARLIRWKDGTSSLKIGDEMFDVMVNPLDRVHQYMAYPNDQMFRNRVRFMKEMKFKAYGINQRAHQFMAQDITARKVVKKKVELFDLKKDPDEPLRRLEQAEKERLKHKRKVESERRNLRRGGRRSNKSGDIVLSDSDEEVDERYRRGNRELTSRLDRDDYQVDDFVVEDEEEDDERDDEEEEEEEAEESENDGSDEDDRRARKLQKAKSSAPDRTRKVPSSRRRDDSDDEGASRKKRKRVVDDDESD</sequence>
<dbReference type="GO" id="GO:1990269">
    <property type="term" value="F:RNA polymerase II C-terminal domain phosphoserine binding"/>
    <property type="evidence" value="ECO:0007669"/>
    <property type="project" value="TreeGrafter"/>
</dbReference>
<comment type="caution">
    <text evidence="2">The sequence shown here is derived from an EMBL/GenBank/DDBJ whole genome shotgun (WGS) entry which is preliminary data.</text>
</comment>
<proteinExistence type="predicted"/>
<dbReference type="InterPro" id="IPR007149">
    <property type="entry name" value="Leo1"/>
</dbReference>
<accession>A0A507D0U2</accession>
<feature type="compositionally biased region" description="Basic residues" evidence="1">
    <location>
        <begin position="358"/>
        <end position="367"/>
    </location>
</feature>
<evidence type="ECO:0000313" key="4">
    <source>
        <dbReference type="Proteomes" id="UP000317494"/>
    </source>
</evidence>
<evidence type="ECO:0000313" key="5">
    <source>
        <dbReference type="Proteomes" id="UP000320475"/>
    </source>
</evidence>
<feature type="compositionally biased region" description="Basic and acidic residues" evidence="1">
    <location>
        <begin position="452"/>
        <end position="467"/>
    </location>
</feature>
<feature type="region of interest" description="Disordered" evidence="1">
    <location>
        <begin position="343"/>
        <end position="488"/>
    </location>
</feature>
<organism evidence="2 5">
    <name type="scientific">Synchytrium endobioticum</name>
    <dbReference type="NCBI Taxonomy" id="286115"/>
    <lineage>
        <taxon>Eukaryota</taxon>
        <taxon>Fungi</taxon>
        <taxon>Fungi incertae sedis</taxon>
        <taxon>Chytridiomycota</taxon>
        <taxon>Chytridiomycota incertae sedis</taxon>
        <taxon>Chytridiomycetes</taxon>
        <taxon>Synchytriales</taxon>
        <taxon>Synchytriaceae</taxon>
        <taxon>Synchytrium</taxon>
    </lineage>
</organism>
<evidence type="ECO:0008006" key="6">
    <source>
        <dbReference type="Google" id="ProtNLM"/>
    </source>
</evidence>
<dbReference type="GO" id="GO:0032968">
    <property type="term" value="P:positive regulation of transcription elongation by RNA polymerase II"/>
    <property type="evidence" value="ECO:0007669"/>
    <property type="project" value="TreeGrafter"/>
</dbReference>
<dbReference type="EMBL" id="QEAM01000167">
    <property type="protein sequence ID" value="TPX44810.1"/>
    <property type="molecule type" value="Genomic_DNA"/>
</dbReference>
<evidence type="ECO:0000256" key="1">
    <source>
        <dbReference type="SAM" id="MobiDB-lite"/>
    </source>
</evidence>
<protein>
    <recommendedName>
        <fullName evidence="6">Leo1-like protein</fullName>
    </recommendedName>
</protein>
<feature type="compositionally biased region" description="Acidic residues" evidence="1">
    <location>
        <begin position="16"/>
        <end position="29"/>
    </location>
</feature>
<dbReference type="Proteomes" id="UP000320475">
    <property type="component" value="Unassembled WGS sequence"/>
</dbReference>
<reference evidence="4 5" key="1">
    <citation type="journal article" date="2019" name="Sci. Rep.">
        <title>Comparative genomics of chytrid fungi reveal insights into the obligate biotrophic and pathogenic lifestyle of Synchytrium endobioticum.</title>
        <authorList>
            <person name="van de Vossenberg B.T.L.H."/>
            <person name="Warris S."/>
            <person name="Nguyen H.D.T."/>
            <person name="van Gent-Pelzer M.P.E."/>
            <person name="Joly D.L."/>
            <person name="van de Geest H.C."/>
            <person name="Bonants P.J.M."/>
            <person name="Smith D.S."/>
            <person name="Levesque C.A."/>
            <person name="van der Lee T.A.J."/>
        </authorList>
    </citation>
    <scope>NUCLEOTIDE SEQUENCE [LARGE SCALE GENOMIC DNA]</scope>
    <source>
        <strain evidence="2 5">LEV6574</strain>
        <strain evidence="3 4">MB42</strain>
    </source>
</reference>
<dbReference type="PANTHER" id="PTHR23146:SF0">
    <property type="entry name" value="RNA POLYMERASE-ASSOCIATED PROTEIN LEO1"/>
    <property type="match status" value="1"/>
</dbReference>
<evidence type="ECO:0000313" key="2">
    <source>
        <dbReference type="EMBL" id="TPX44810.1"/>
    </source>
</evidence>
<gene>
    <name evidence="2" type="ORF">SeLEV6574_g04273</name>
    <name evidence="3" type="ORF">SeMB42_g03481</name>
</gene>
<dbReference type="OrthoDB" id="20844at2759"/>
<dbReference type="STRING" id="286115.A0A507D0U2"/>
<dbReference type="Pfam" id="PF04004">
    <property type="entry name" value="Leo1"/>
    <property type="match status" value="1"/>
</dbReference>
<dbReference type="AlphaFoldDB" id="A0A507D0U2"/>
<dbReference type="PANTHER" id="PTHR23146">
    <property type="entry name" value="LEO1 PROTEIN"/>
    <property type="match status" value="1"/>
</dbReference>